<dbReference type="SUPFAM" id="SSF51230">
    <property type="entry name" value="Single hybrid motif"/>
    <property type="match status" value="1"/>
</dbReference>
<dbReference type="EMBL" id="JACHWS010000001">
    <property type="protein sequence ID" value="MBB3036297.1"/>
    <property type="molecule type" value="Genomic_DNA"/>
</dbReference>
<comment type="caution">
    <text evidence="6">The sequence shown here is derived from an EMBL/GenBank/DDBJ whole genome shotgun (WGS) entry which is preliminary data.</text>
</comment>
<evidence type="ECO:0000259" key="5">
    <source>
        <dbReference type="PROSITE" id="PS50968"/>
    </source>
</evidence>
<dbReference type="InterPro" id="IPR011053">
    <property type="entry name" value="Single_hybrid_motif"/>
</dbReference>
<dbReference type="PANTHER" id="PTHR11715:SF3">
    <property type="entry name" value="GLYCINE CLEAVAGE SYSTEM H PROTEIN-RELATED"/>
    <property type="match status" value="1"/>
</dbReference>
<evidence type="ECO:0000256" key="4">
    <source>
        <dbReference type="PIRSR" id="PIRSR617453-50"/>
    </source>
</evidence>
<dbReference type="NCBIfam" id="TIGR00527">
    <property type="entry name" value="gcvH"/>
    <property type="match status" value="1"/>
</dbReference>
<accession>A0A839RIS8</accession>
<dbReference type="GO" id="GO:0019464">
    <property type="term" value="P:glycine decarboxylation via glycine cleavage system"/>
    <property type="evidence" value="ECO:0007669"/>
    <property type="project" value="UniProtKB-UniRule"/>
</dbReference>
<evidence type="ECO:0000313" key="7">
    <source>
        <dbReference type="Proteomes" id="UP000567922"/>
    </source>
</evidence>
<protein>
    <recommendedName>
        <fullName evidence="3">Glycine cleavage system H protein</fullName>
    </recommendedName>
</protein>
<dbReference type="InterPro" id="IPR033753">
    <property type="entry name" value="GCV_H/Fam206"/>
</dbReference>
<evidence type="ECO:0000256" key="1">
    <source>
        <dbReference type="ARBA" id="ARBA00009249"/>
    </source>
</evidence>
<feature type="domain" description="Lipoyl-binding" evidence="5">
    <location>
        <begin position="26"/>
        <end position="108"/>
    </location>
</feature>
<dbReference type="RefSeq" id="WP_064440208.1">
    <property type="nucleotide sequence ID" value="NZ_BDDI01000007.1"/>
</dbReference>
<dbReference type="InterPro" id="IPR000089">
    <property type="entry name" value="Biotin_lipoyl"/>
</dbReference>
<dbReference type="Pfam" id="PF01597">
    <property type="entry name" value="GCV_H"/>
    <property type="match status" value="1"/>
</dbReference>
<dbReference type="AlphaFoldDB" id="A0A839RIS8"/>
<keyword evidence="2 3" id="KW-0450">Lipoyl</keyword>
<dbReference type="PROSITE" id="PS00189">
    <property type="entry name" value="LIPOYL"/>
    <property type="match status" value="1"/>
</dbReference>
<feature type="modified residue" description="N6-lipoyllysine" evidence="3 4">
    <location>
        <position position="67"/>
    </location>
</feature>
<reference evidence="6 7" key="1">
    <citation type="submission" date="2020-08" db="EMBL/GenBank/DDBJ databases">
        <title>Sequencing the genomes of 1000 actinobacteria strains.</title>
        <authorList>
            <person name="Klenk H.-P."/>
        </authorList>
    </citation>
    <scope>NUCLEOTIDE SEQUENCE [LARGE SCALE GENOMIC DNA]</scope>
    <source>
        <strain evidence="6 7">DSM 45258</strain>
    </source>
</reference>
<evidence type="ECO:0000313" key="6">
    <source>
        <dbReference type="EMBL" id="MBB3036297.1"/>
    </source>
</evidence>
<dbReference type="GO" id="GO:0005829">
    <property type="term" value="C:cytosol"/>
    <property type="evidence" value="ECO:0007669"/>
    <property type="project" value="TreeGrafter"/>
</dbReference>
<name>A0A839RIS8_9ACTN</name>
<comment type="function">
    <text evidence="3">The glycine cleavage system catalyzes the degradation of glycine. The H protein shuttles the methylamine group of glycine from the P protein to the T protein.</text>
</comment>
<dbReference type="Gene3D" id="2.40.50.100">
    <property type="match status" value="1"/>
</dbReference>
<evidence type="ECO:0000256" key="3">
    <source>
        <dbReference type="HAMAP-Rule" id="MF_00272"/>
    </source>
</evidence>
<evidence type="ECO:0000256" key="2">
    <source>
        <dbReference type="ARBA" id="ARBA00022823"/>
    </source>
</evidence>
<proteinExistence type="inferred from homology"/>
<dbReference type="InterPro" id="IPR017453">
    <property type="entry name" value="GCV_H_sub"/>
</dbReference>
<organism evidence="6 7">
    <name type="scientific">Hoyosella altamirensis</name>
    <dbReference type="NCBI Taxonomy" id="616997"/>
    <lineage>
        <taxon>Bacteria</taxon>
        <taxon>Bacillati</taxon>
        <taxon>Actinomycetota</taxon>
        <taxon>Actinomycetes</taxon>
        <taxon>Mycobacteriales</taxon>
        <taxon>Hoyosellaceae</taxon>
        <taxon>Hoyosella</taxon>
    </lineage>
</organism>
<keyword evidence="7" id="KW-1185">Reference proteome</keyword>
<sequence>MSEAAIPDDLRYTREHEWVQRTGDTRVRIGITDYAQKQLDDVVFVQLPKSGAAVTAGEPLGEVESTKSVSDIFSPISGRVIAVNDQLSNRPELVNASPYREGWLVELEVADSAHLESALGETLDAAGYREIITD</sequence>
<gene>
    <name evidence="3" type="primary">gcvH</name>
    <name evidence="6" type="ORF">FHU29_000731</name>
</gene>
<dbReference type="OrthoDB" id="9796712at2"/>
<comment type="similarity">
    <text evidence="1 3">Belongs to the GcvH family.</text>
</comment>
<dbReference type="InterPro" id="IPR002930">
    <property type="entry name" value="GCV_H"/>
</dbReference>
<dbReference type="HAMAP" id="MF_00272">
    <property type="entry name" value="GcvH"/>
    <property type="match status" value="1"/>
</dbReference>
<dbReference type="Proteomes" id="UP000567922">
    <property type="component" value="Unassembled WGS sequence"/>
</dbReference>
<dbReference type="NCBIfam" id="NF002270">
    <property type="entry name" value="PRK01202.1"/>
    <property type="match status" value="1"/>
</dbReference>
<dbReference type="PANTHER" id="PTHR11715">
    <property type="entry name" value="GLYCINE CLEAVAGE SYSTEM H PROTEIN"/>
    <property type="match status" value="1"/>
</dbReference>
<dbReference type="GO" id="GO:0009249">
    <property type="term" value="P:protein lipoylation"/>
    <property type="evidence" value="ECO:0007669"/>
    <property type="project" value="TreeGrafter"/>
</dbReference>
<dbReference type="CDD" id="cd06848">
    <property type="entry name" value="GCS_H"/>
    <property type="match status" value="1"/>
</dbReference>
<dbReference type="GO" id="GO:0005960">
    <property type="term" value="C:glycine cleavage complex"/>
    <property type="evidence" value="ECO:0007669"/>
    <property type="project" value="InterPro"/>
</dbReference>
<comment type="cofactor">
    <cofactor evidence="3">
        <name>(R)-lipoate</name>
        <dbReference type="ChEBI" id="CHEBI:83088"/>
    </cofactor>
    <text evidence="3">Binds 1 lipoyl cofactor covalently.</text>
</comment>
<dbReference type="PROSITE" id="PS50968">
    <property type="entry name" value="BIOTINYL_LIPOYL"/>
    <property type="match status" value="1"/>
</dbReference>
<dbReference type="InterPro" id="IPR003016">
    <property type="entry name" value="2-oxoA_DH_lipoyl-BS"/>
</dbReference>
<comment type="subunit">
    <text evidence="3">The glycine cleavage system is composed of four proteins: P, T, L and H.</text>
</comment>